<sequence>MLAILITRAKDHGQIRGLIPHLVDEGLSILQYADDTILFMEHDLEQAKNMKLILCAFEKLSGLKINFHKSELFCYGEVKDFAEQYSEIFGCDHFQKKLSGWKGKILSYGGRLVLINSVLSSLAMFMMSFFEVPKGIIKKLYFYRSTFFWQGDNHKKKCRLAKWKILCLPKDQGGLSIRNLEIHNTCLLSKWLFRLINEDGVWQNILKKKYLRGKAIGAVKWKLGDSHFWSGLMKVKERFLELSTFNLHEGSQIRFWEDRWFGNYPLKDLYPSLYNITRKRHITVATESSSRGQTSVSKIALVQLDDQSDSIKWNLSKLGLFTVNSMYKHLVNQTALPINKYLWKLKLPLKIKIFVWFLFKGVILTKDNLFKRNWSGDGSCCFCDTNETIQLLFFDCPVARFVWRVFTVTFKATYWTRHWISLQNKAKRSLLKWACRSLETIAMEVFAKHGWPSSRRITFS</sequence>
<feature type="non-terminal residue" evidence="2">
    <location>
        <position position="1"/>
    </location>
</feature>
<reference evidence="2 3" key="1">
    <citation type="submission" date="2024-02" db="EMBL/GenBank/DDBJ databases">
        <title>High-quality chromosome-scale genome assembly of Pensacola bahiagrass (Paspalum notatum Flugge var. saurae).</title>
        <authorList>
            <person name="Vega J.M."/>
            <person name="Podio M."/>
            <person name="Orjuela J."/>
            <person name="Siena L.A."/>
            <person name="Pessino S.C."/>
            <person name="Combes M.C."/>
            <person name="Mariac C."/>
            <person name="Albertini E."/>
            <person name="Pupilli F."/>
            <person name="Ortiz J.P.A."/>
            <person name="Leblanc O."/>
        </authorList>
    </citation>
    <scope>NUCLEOTIDE SEQUENCE [LARGE SCALE GENOMIC DNA]</scope>
    <source>
        <strain evidence="2">R1</strain>
        <tissue evidence="2">Leaf</tissue>
    </source>
</reference>
<protein>
    <recommendedName>
        <fullName evidence="1">Reverse transcriptase domain-containing protein</fullName>
    </recommendedName>
</protein>
<dbReference type="Proteomes" id="UP001341281">
    <property type="component" value="Chromosome 08"/>
</dbReference>
<proteinExistence type="predicted"/>
<evidence type="ECO:0000313" key="3">
    <source>
        <dbReference type="Proteomes" id="UP001341281"/>
    </source>
</evidence>
<keyword evidence="3" id="KW-1185">Reference proteome</keyword>
<evidence type="ECO:0000259" key="1">
    <source>
        <dbReference type="PROSITE" id="PS50878"/>
    </source>
</evidence>
<dbReference type="AlphaFoldDB" id="A0AAQ3UCZ5"/>
<evidence type="ECO:0000313" key="2">
    <source>
        <dbReference type="EMBL" id="WVZ88012.1"/>
    </source>
</evidence>
<gene>
    <name evidence="2" type="ORF">U9M48_034574</name>
</gene>
<dbReference type="InterPro" id="IPR026960">
    <property type="entry name" value="RVT-Znf"/>
</dbReference>
<dbReference type="InterPro" id="IPR000477">
    <property type="entry name" value="RT_dom"/>
</dbReference>
<dbReference type="EMBL" id="CP144752">
    <property type="protein sequence ID" value="WVZ88012.1"/>
    <property type="molecule type" value="Genomic_DNA"/>
</dbReference>
<dbReference type="PANTHER" id="PTHR33116">
    <property type="entry name" value="REVERSE TRANSCRIPTASE ZINC-BINDING DOMAIN-CONTAINING PROTEIN-RELATED-RELATED"/>
    <property type="match status" value="1"/>
</dbReference>
<dbReference type="PROSITE" id="PS50878">
    <property type="entry name" value="RT_POL"/>
    <property type="match status" value="1"/>
</dbReference>
<dbReference type="PANTHER" id="PTHR33116:SF87">
    <property type="entry name" value="OS01G0158850 PROTEIN"/>
    <property type="match status" value="1"/>
</dbReference>
<organism evidence="2 3">
    <name type="scientific">Paspalum notatum var. saurae</name>
    <dbReference type="NCBI Taxonomy" id="547442"/>
    <lineage>
        <taxon>Eukaryota</taxon>
        <taxon>Viridiplantae</taxon>
        <taxon>Streptophyta</taxon>
        <taxon>Embryophyta</taxon>
        <taxon>Tracheophyta</taxon>
        <taxon>Spermatophyta</taxon>
        <taxon>Magnoliopsida</taxon>
        <taxon>Liliopsida</taxon>
        <taxon>Poales</taxon>
        <taxon>Poaceae</taxon>
        <taxon>PACMAD clade</taxon>
        <taxon>Panicoideae</taxon>
        <taxon>Andropogonodae</taxon>
        <taxon>Paspaleae</taxon>
        <taxon>Paspalinae</taxon>
        <taxon>Paspalum</taxon>
    </lineage>
</organism>
<name>A0AAQ3UCZ5_PASNO</name>
<dbReference type="Pfam" id="PF13966">
    <property type="entry name" value="zf-RVT"/>
    <property type="match status" value="1"/>
</dbReference>
<accession>A0AAQ3UCZ5</accession>
<feature type="domain" description="Reverse transcriptase" evidence="1">
    <location>
        <begin position="1"/>
        <end position="106"/>
    </location>
</feature>